<dbReference type="InterPro" id="IPR014729">
    <property type="entry name" value="Rossmann-like_a/b/a_fold"/>
</dbReference>
<dbReference type="GO" id="GO:0050561">
    <property type="term" value="F:glutamate-tRNA(Gln) ligase activity"/>
    <property type="evidence" value="ECO:0007669"/>
    <property type="project" value="UniProtKB-EC"/>
</dbReference>
<feature type="domain" description="Glutamyl/glutaminyl-tRNA synthetase class Ib catalytic" evidence="18">
    <location>
        <begin position="33"/>
        <end position="342"/>
    </location>
</feature>
<comment type="caution">
    <text evidence="20">The sequence shown here is derived from an EMBL/GenBank/DDBJ whole genome shotgun (WGS) entry which is preliminary data.</text>
</comment>
<dbReference type="GO" id="GO:0004818">
    <property type="term" value="F:glutamate-tRNA ligase activity"/>
    <property type="evidence" value="ECO:0007669"/>
    <property type="project" value="UniProtKB-EC"/>
</dbReference>
<dbReference type="InterPro" id="IPR001412">
    <property type="entry name" value="aa-tRNA-synth_I_CS"/>
</dbReference>
<reference evidence="20 21" key="1">
    <citation type="submission" date="2024-05" db="EMBL/GenBank/DDBJ databases">
        <title>Genetic variation in Jamaican populations of the coffee berry borer (Hypothenemus hampei).</title>
        <authorList>
            <person name="Errbii M."/>
            <person name="Myrie A."/>
        </authorList>
    </citation>
    <scope>NUCLEOTIDE SEQUENCE [LARGE SCALE GENOMIC DNA]</scope>
    <source>
        <strain evidence="20">JA-Hopewell-2020-01-JO</strain>
        <tissue evidence="20">Whole body</tissue>
    </source>
</reference>
<dbReference type="PANTHER" id="PTHR43311">
    <property type="entry name" value="GLUTAMATE--TRNA LIGASE"/>
    <property type="match status" value="1"/>
</dbReference>
<comment type="subcellular location">
    <subcellularLocation>
        <location evidence="1">Mitochondrion</location>
    </subcellularLocation>
</comment>
<evidence type="ECO:0000256" key="3">
    <source>
        <dbReference type="ARBA" id="ARBA00012835"/>
    </source>
</evidence>
<evidence type="ECO:0000256" key="15">
    <source>
        <dbReference type="ARBA" id="ARBA00047479"/>
    </source>
</evidence>
<dbReference type="EC" id="6.1.1.24" evidence="10"/>
<keyword evidence="5 17" id="KW-0547">Nucleotide-binding</keyword>
<evidence type="ECO:0000259" key="19">
    <source>
        <dbReference type="Pfam" id="PF19269"/>
    </source>
</evidence>
<dbReference type="GO" id="GO:0005739">
    <property type="term" value="C:mitochondrion"/>
    <property type="evidence" value="ECO:0007669"/>
    <property type="project" value="UniProtKB-SubCell"/>
</dbReference>
<evidence type="ECO:0000256" key="9">
    <source>
        <dbReference type="ARBA" id="ARBA00030865"/>
    </source>
</evidence>
<evidence type="ECO:0000256" key="1">
    <source>
        <dbReference type="ARBA" id="ARBA00004173"/>
    </source>
</evidence>
<evidence type="ECO:0000256" key="4">
    <source>
        <dbReference type="ARBA" id="ARBA00022598"/>
    </source>
</evidence>
<dbReference type="InterPro" id="IPR020058">
    <property type="entry name" value="Glu/Gln-tRNA-synth_Ib_cat-dom"/>
</dbReference>
<dbReference type="InterPro" id="IPR008925">
    <property type="entry name" value="aa_tRNA-synth_I_cd-bd_sf"/>
</dbReference>
<dbReference type="Gene3D" id="1.10.10.350">
    <property type="match status" value="1"/>
</dbReference>
<comment type="similarity">
    <text evidence="2">Belongs to the class-I aminoacyl-tRNA synthetase family. Glutamate--tRNA ligase type 1 subfamily.</text>
</comment>
<evidence type="ECO:0000313" key="21">
    <source>
        <dbReference type="Proteomes" id="UP001566132"/>
    </source>
</evidence>
<dbReference type="SUPFAM" id="SSF48163">
    <property type="entry name" value="An anticodon-binding domain of class I aminoacyl-tRNA synthetases"/>
    <property type="match status" value="1"/>
</dbReference>
<evidence type="ECO:0000256" key="11">
    <source>
        <dbReference type="ARBA" id="ARBA00044142"/>
    </source>
</evidence>
<protein>
    <recommendedName>
        <fullName evidence="11">Nondiscriminating glutamyl-tRNA synthetase EARS2, mitochondrial</fullName>
        <ecNumber evidence="3">6.1.1.17</ecNumber>
        <ecNumber evidence="10">6.1.1.24</ecNumber>
    </recommendedName>
    <alternativeName>
        <fullName evidence="13">Glutamate--tRNA(Gln) ligase EARS2, mitochondrial</fullName>
    </alternativeName>
    <alternativeName>
        <fullName evidence="9">Glutamyl-tRNA synthetase</fullName>
    </alternativeName>
    <alternativeName>
        <fullName evidence="12">Mitochondrial glutamyl-tRNA synthetase</fullName>
    </alternativeName>
</protein>
<gene>
    <name evidence="20" type="ORF">ABEB36_013058</name>
</gene>
<organism evidence="20 21">
    <name type="scientific">Hypothenemus hampei</name>
    <name type="common">Coffee berry borer</name>
    <dbReference type="NCBI Taxonomy" id="57062"/>
    <lineage>
        <taxon>Eukaryota</taxon>
        <taxon>Metazoa</taxon>
        <taxon>Ecdysozoa</taxon>
        <taxon>Arthropoda</taxon>
        <taxon>Hexapoda</taxon>
        <taxon>Insecta</taxon>
        <taxon>Pterygota</taxon>
        <taxon>Neoptera</taxon>
        <taxon>Endopterygota</taxon>
        <taxon>Coleoptera</taxon>
        <taxon>Polyphaga</taxon>
        <taxon>Cucujiformia</taxon>
        <taxon>Curculionidae</taxon>
        <taxon>Scolytinae</taxon>
        <taxon>Hypothenemus</taxon>
    </lineage>
</organism>
<dbReference type="CDD" id="cd00808">
    <property type="entry name" value="GluRS_core"/>
    <property type="match status" value="1"/>
</dbReference>
<evidence type="ECO:0000256" key="7">
    <source>
        <dbReference type="ARBA" id="ARBA00022917"/>
    </source>
</evidence>
<comment type="catalytic activity">
    <reaction evidence="16">
        <text>tRNA(Gln) + L-glutamate + ATP = L-glutamyl-tRNA(Gln) + AMP + diphosphate</text>
        <dbReference type="Rhea" id="RHEA:64612"/>
        <dbReference type="Rhea" id="RHEA-COMP:9662"/>
        <dbReference type="Rhea" id="RHEA-COMP:9684"/>
        <dbReference type="ChEBI" id="CHEBI:29985"/>
        <dbReference type="ChEBI" id="CHEBI:30616"/>
        <dbReference type="ChEBI" id="CHEBI:33019"/>
        <dbReference type="ChEBI" id="CHEBI:78442"/>
        <dbReference type="ChEBI" id="CHEBI:78520"/>
        <dbReference type="ChEBI" id="CHEBI:456215"/>
    </reaction>
    <physiologicalReaction direction="left-to-right" evidence="16">
        <dbReference type="Rhea" id="RHEA:64613"/>
    </physiologicalReaction>
</comment>
<proteinExistence type="inferred from homology"/>
<dbReference type="SUPFAM" id="SSF52374">
    <property type="entry name" value="Nucleotidylyl transferase"/>
    <property type="match status" value="1"/>
</dbReference>
<evidence type="ECO:0000256" key="14">
    <source>
        <dbReference type="ARBA" id="ARBA00047366"/>
    </source>
</evidence>
<dbReference type="FunFam" id="3.40.50.620:FF:000045">
    <property type="entry name" value="Glutamate--tRNA ligase, mitochondrial"/>
    <property type="match status" value="1"/>
</dbReference>
<evidence type="ECO:0000256" key="16">
    <source>
        <dbReference type="ARBA" id="ARBA00047689"/>
    </source>
</evidence>
<dbReference type="PRINTS" id="PR00987">
    <property type="entry name" value="TRNASYNTHGLU"/>
</dbReference>
<evidence type="ECO:0000256" key="10">
    <source>
        <dbReference type="ARBA" id="ARBA00044054"/>
    </source>
</evidence>
<dbReference type="PROSITE" id="PS00178">
    <property type="entry name" value="AA_TRNA_LIGASE_I"/>
    <property type="match status" value="1"/>
</dbReference>
<comment type="catalytic activity">
    <reaction evidence="14">
        <text>tRNA(Glu) + L-glutamate + ATP = L-glutamyl-tRNA(Glu) + AMP + diphosphate</text>
        <dbReference type="Rhea" id="RHEA:23540"/>
        <dbReference type="Rhea" id="RHEA-COMP:9663"/>
        <dbReference type="Rhea" id="RHEA-COMP:9680"/>
        <dbReference type="ChEBI" id="CHEBI:29985"/>
        <dbReference type="ChEBI" id="CHEBI:30616"/>
        <dbReference type="ChEBI" id="CHEBI:33019"/>
        <dbReference type="ChEBI" id="CHEBI:78442"/>
        <dbReference type="ChEBI" id="CHEBI:78520"/>
        <dbReference type="ChEBI" id="CHEBI:456215"/>
        <dbReference type="EC" id="6.1.1.17"/>
    </reaction>
    <physiologicalReaction direction="left-to-right" evidence="14">
        <dbReference type="Rhea" id="RHEA:23541"/>
    </physiologicalReaction>
</comment>
<dbReference type="InterPro" id="IPR033910">
    <property type="entry name" value="GluRS_core"/>
</dbReference>
<dbReference type="NCBIfam" id="TIGR00464">
    <property type="entry name" value="gltX_bact"/>
    <property type="match status" value="1"/>
</dbReference>
<dbReference type="InterPro" id="IPR045462">
    <property type="entry name" value="aa-tRNA-synth_I_cd-bd"/>
</dbReference>
<evidence type="ECO:0000313" key="20">
    <source>
        <dbReference type="EMBL" id="KAL1490344.1"/>
    </source>
</evidence>
<dbReference type="AlphaFoldDB" id="A0ABD1E6P2"/>
<dbReference type="InterPro" id="IPR020751">
    <property type="entry name" value="aa-tRNA-synth_I_codon-bd_sub2"/>
</dbReference>
<dbReference type="GO" id="GO:0006412">
    <property type="term" value="P:translation"/>
    <property type="evidence" value="ECO:0007669"/>
    <property type="project" value="UniProtKB-KW"/>
</dbReference>
<keyword evidence="21" id="KW-1185">Reference proteome</keyword>
<dbReference type="EC" id="6.1.1.17" evidence="3"/>
<evidence type="ECO:0000256" key="5">
    <source>
        <dbReference type="ARBA" id="ARBA00022741"/>
    </source>
</evidence>
<name>A0ABD1E6P2_HYPHA</name>
<evidence type="ECO:0000256" key="13">
    <source>
        <dbReference type="ARBA" id="ARBA00044313"/>
    </source>
</evidence>
<dbReference type="Proteomes" id="UP001566132">
    <property type="component" value="Unassembled WGS sequence"/>
</dbReference>
<dbReference type="InterPro" id="IPR049940">
    <property type="entry name" value="GluQ/Sye"/>
</dbReference>
<dbReference type="HAMAP" id="MF_00022">
    <property type="entry name" value="Glu_tRNA_synth_type1"/>
    <property type="match status" value="1"/>
</dbReference>
<accession>A0ABD1E6P2</accession>
<dbReference type="Gene3D" id="3.40.50.620">
    <property type="entry name" value="HUPs"/>
    <property type="match status" value="1"/>
</dbReference>
<evidence type="ECO:0000256" key="12">
    <source>
        <dbReference type="ARBA" id="ARBA00044251"/>
    </source>
</evidence>
<dbReference type="GO" id="GO:0005524">
    <property type="term" value="F:ATP binding"/>
    <property type="evidence" value="ECO:0007669"/>
    <property type="project" value="UniProtKB-KW"/>
</dbReference>
<keyword evidence="4 17" id="KW-0436">Ligase</keyword>
<keyword evidence="6 17" id="KW-0067">ATP-binding</keyword>
<dbReference type="InterPro" id="IPR000924">
    <property type="entry name" value="Glu/Gln-tRNA-synth"/>
</dbReference>
<evidence type="ECO:0000256" key="2">
    <source>
        <dbReference type="ARBA" id="ARBA00007894"/>
    </source>
</evidence>
<sequence length="523" mass="60640">MMIFQLPNRCFNVASKAVLINNVLKFNYSTQEKIRVRFAPSPTGYLHLGGLRTALYNYLFAKKYRGTFILRIEDTDQTRKVSGAADALEKDLLWAGIEINEGPSQGGSFGSYLQSERLEIYREHINVLLDKGSAYRCFCNERRLNLLKREALKRQEIPKYDNRCRHLTEEEIKNRLSKGDSCCIRFKMSDQEDSFLDLIYGKVSYNIALNEGDPVILKSDGYPTYHFANVVDDHLMEVSHVLRGVEWQISTTKHIQLYRAFGWQPPQYGHLPLILNADGTKLSKRQGDIRIGNYRENGILPLALLNFIVHSGGGFEKDLKRHLKPHCYSIEELCEQFDLSNVNSHSGKLINERLLEYNRLELKRQFENLESRKQLINNIKELSKIHLNDKSTTILVDQQHIEHILKWSLNRISKLSELFSPDLRFIWTLPESYEVDKSVFSVLSGLKERLSKLEKFDRQELNATLKQISSEHNLKYGMLMKSLRTILSGLKEGPSIAEMIEILGKQDTIKRIELCLNKNYHLR</sequence>
<dbReference type="Pfam" id="PF19269">
    <property type="entry name" value="Anticodon_2"/>
    <property type="match status" value="1"/>
</dbReference>
<dbReference type="Pfam" id="PF00749">
    <property type="entry name" value="tRNA-synt_1c"/>
    <property type="match status" value="1"/>
</dbReference>
<evidence type="ECO:0000256" key="17">
    <source>
        <dbReference type="RuleBase" id="RU363037"/>
    </source>
</evidence>
<dbReference type="InterPro" id="IPR004527">
    <property type="entry name" value="Glu-tRNA-ligase_bac/mito"/>
</dbReference>
<evidence type="ECO:0000259" key="18">
    <source>
        <dbReference type="Pfam" id="PF00749"/>
    </source>
</evidence>
<keyword evidence="8 17" id="KW-0030">Aminoacyl-tRNA synthetase</keyword>
<feature type="domain" description="Aminoacyl-tRNA synthetase class I anticodon-binding" evidence="19">
    <location>
        <begin position="396"/>
        <end position="513"/>
    </location>
</feature>
<dbReference type="PANTHER" id="PTHR43311:SF2">
    <property type="entry name" value="GLUTAMATE--TRNA LIGASE, MITOCHONDRIAL-RELATED"/>
    <property type="match status" value="1"/>
</dbReference>
<evidence type="ECO:0000256" key="6">
    <source>
        <dbReference type="ARBA" id="ARBA00022840"/>
    </source>
</evidence>
<keyword evidence="7 17" id="KW-0648">Protein biosynthesis</keyword>
<evidence type="ECO:0000256" key="8">
    <source>
        <dbReference type="ARBA" id="ARBA00023146"/>
    </source>
</evidence>
<comment type="catalytic activity">
    <reaction evidence="15">
        <text>tRNA(Glx) + L-glutamate + ATP = L-glutamyl-tRNA(Glx) + AMP + diphosphate</text>
        <dbReference type="Rhea" id="RHEA:18397"/>
        <dbReference type="Rhea" id="RHEA-COMP:9713"/>
        <dbReference type="Rhea" id="RHEA-COMP:9716"/>
        <dbReference type="ChEBI" id="CHEBI:29985"/>
        <dbReference type="ChEBI" id="CHEBI:30616"/>
        <dbReference type="ChEBI" id="CHEBI:33019"/>
        <dbReference type="ChEBI" id="CHEBI:78442"/>
        <dbReference type="ChEBI" id="CHEBI:78520"/>
        <dbReference type="ChEBI" id="CHEBI:456215"/>
        <dbReference type="EC" id="6.1.1.24"/>
    </reaction>
    <physiologicalReaction direction="left-to-right" evidence="15">
        <dbReference type="Rhea" id="RHEA:18398"/>
    </physiologicalReaction>
</comment>
<dbReference type="EMBL" id="JBDJPC010000010">
    <property type="protein sequence ID" value="KAL1490344.1"/>
    <property type="molecule type" value="Genomic_DNA"/>
</dbReference>